<dbReference type="RefSeq" id="WP_073019709.1">
    <property type="nucleotide sequence ID" value="NZ_FQXU01000007.1"/>
</dbReference>
<dbReference type="Proteomes" id="UP000184241">
    <property type="component" value="Unassembled WGS sequence"/>
</dbReference>
<dbReference type="GO" id="GO:0051287">
    <property type="term" value="F:NAD binding"/>
    <property type="evidence" value="ECO:0007669"/>
    <property type="project" value="UniProtKB-ARBA"/>
</dbReference>
<sequence>MDKISVLINPSKDKGGEILRVVLGKLEDAFSDCEISVVYNCEDIAESIEKDIDLLIVLGGDGTLIGASRRLNGHINCPIFGINIGNLGFLTSADIEDLDKVILDLKKGDYFIQERMMLEGTVINEGVKKKNVALNDFVIARGTLSRMSKFTIYVDDKEFTSIKGDGIIISSPTGSSAYSFSAGGPLIYPTLDVILLTPICPHTKNMQTMVLEGKSNIKIISESYEEEVYLSIDGQKAVKLDKKDVVEISKAQNSCKILLLNDYDYFKVIRTKLFNSNIDCEGDYDEI</sequence>
<feature type="binding site" evidence="8">
    <location>
        <position position="235"/>
    </location>
    <ligand>
        <name>NAD(+)</name>
        <dbReference type="ChEBI" id="CHEBI:57540"/>
    </ligand>
</feature>
<feature type="binding site" evidence="8">
    <location>
        <position position="165"/>
    </location>
    <ligand>
        <name>NAD(+)</name>
        <dbReference type="ChEBI" id="CHEBI:57540"/>
    </ligand>
</feature>
<dbReference type="EMBL" id="FQXU01000007">
    <property type="protein sequence ID" value="SHI17329.1"/>
    <property type="molecule type" value="Genomic_DNA"/>
</dbReference>
<evidence type="ECO:0000256" key="1">
    <source>
        <dbReference type="ARBA" id="ARBA00022679"/>
    </source>
</evidence>
<feature type="active site" description="Proton acceptor" evidence="8">
    <location>
        <position position="61"/>
    </location>
</feature>
<dbReference type="Gene3D" id="2.60.200.30">
    <property type="entry name" value="Probable inorganic polyphosphate/atp-NAD kinase, domain 2"/>
    <property type="match status" value="1"/>
</dbReference>
<evidence type="ECO:0000313" key="10">
    <source>
        <dbReference type="Proteomes" id="UP000184241"/>
    </source>
</evidence>
<dbReference type="PANTHER" id="PTHR20275:SF0">
    <property type="entry name" value="NAD KINASE"/>
    <property type="match status" value="1"/>
</dbReference>
<dbReference type="GO" id="GO:0046872">
    <property type="term" value="F:metal ion binding"/>
    <property type="evidence" value="ECO:0007669"/>
    <property type="project" value="UniProtKB-UniRule"/>
</dbReference>
<dbReference type="AlphaFoldDB" id="A0A1M5YZC1"/>
<evidence type="ECO:0000313" key="9">
    <source>
        <dbReference type="EMBL" id="SHI17329.1"/>
    </source>
</evidence>
<comment type="caution">
    <text evidence="8">Lacks conserved residue(s) required for the propagation of feature annotation.</text>
</comment>
<keyword evidence="5 8" id="KW-0521">NADP</keyword>
<proteinExistence type="inferred from homology"/>
<dbReference type="GO" id="GO:0006741">
    <property type="term" value="P:NADP+ biosynthetic process"/>
    <property type="evidence" value="ECO:0007669"/>
    <property type="project" value="UniProtKB-UniRule"/>
</dbReference>
<dbReference type="Gene3D" id="3.40.50.10330">
    <property type="entry name" value="Probable inorganic polyphosphate/atp-NAD kinase, domain 1"/>
    <property type="match status" value="1"/>
</dbReference>
<protein>
    <recommendedName>
        <fullName evidence="8">NAD kinase</fullName>
        <ecNumber evidence="8">2.7.1.23</ecNumber>
    </recommendedName>
    <alternativeName>
        <fullName evidence="8">ATP-dependent NAD kinase</fullName>
    </alternativeName>
</protein>
<keyword evidence="1 8" id="KW-0808">Transferase</keyword>
<name>A0A1M5YZC1_9CLOT</name>
<comment type="function">
    <text evidence="8">Involved in the regulation of the intracellular balance of NAD and NADP, and is a key enzyme in the biosynthesis of NADP. Catalyzes specifically the phosphorylation on 2'-hydroxyl of the adenosine moiety of NAD to yield NADP.</text>
</comment>
<accession>A0A1M5YZC1</accession>
<feature type="binding site" evidence="8">
    <location>
        <position position="146"/>
    </location>
    <ligand>
        <name>NAD(+)</name>
        <dbReference type="ChEBI" id="CHEBI:57540"/>
    </ligand>
</feature>
<dbReference type="InterPro" id="IPR016064">
    <property type="entry name" value="NAD/diacylglycerol_kinase_sf"/>
</dbReference>
<dbReference type="InterPro" id="IPR017438">
    <property type="entry name" value="ATP-NAD_kinase_N"/>
</dbReference>
<dbReference type="SUPFAM" id="SSF111331">
    <property type="entry name" value="NAD kinase/diacylglycerol kinase-like"/>
    <property type="match status" value="1"/>
</dbReference>
<keyword evidence="8" id="KW-0963">Cytoplasm</keyword>
<feature type="binding site" evidence="8">
    <location>
        <begin position="61"/>
        <end position="62"/>
    </location>
    <ligand>
        <name>NAD(+)</name>
        <dbReference type="ChEBI" id="CHEBI:57540"/>
    </ligand>
</feature>
<dbReference type="InterPro" id="IPR002504">
    <property type="entry name" value="NADK"/>
</dbReference>
<keyword evidence="4 8" id="KW-0067">ATP-binding</keyword>
<comment type="similarity">
    <text evidence="8">Belongs to the NAD kinase family.</text>
</comment>
<keyword evidence="6 8" id="KW-0520">NAD</keyword>
<comment type="cofactor">
    <cofactor evidence="8">
        <name>a divalent metal cation</name>
        <dbReference type="ChEBI" id="CHEBI:60240"/>
    </cofactor>
</comment>
<dbReference type="EC" id="2.7.1.23" evidence="8"/>
<dbReference type="PANTHER" id="PTHR20275">
    <property type="entry name" value="NAD KINASE"/>
    <property type="match status" value="1"/>
</dbReference>
<evidence type="ECO:0000256" key="5">
    <source>
        <dbReference type="ARBA" id="ARBA00022857"/>
    </source>
</evidence>
<evidence type="ECO:0000256" key="8">
    <source>
        <dbReference type="HAMAP-Rule" id="MF_00361"/>
    </source>
</evidence>
<dbReference type="Pfam" id="PF20143">
    <property type="entry name" value="NAD_kinase_C"/>
    <property type="match status" value="1"/>
</dbReference>
<feature type="binding site" evidence="8">
    <location>
        <position position="163"/>
    </location>
    <ligand>
        <name>NAD(+)</name>
        <dbReference type="ChEBI" id="CHEBI:57540"/>
    </ligand>
</feature>
<evidence type="ECO:0000256" key="7">
    <source>
        <dbReference type="ARBA" id="ARBA00047925"/>
    </source>
</evidence>
<dbReference type="GO" id="GO:0003951">
    <property type="term" value="F:NAD+ kinase activity"/>
    <property type="evidence" value="ECO:0007669"/>
    <property type="project" value="UniProtKB-UniRule"/>
</dbReference>
<dbReference type="HAMAP" id="MF_00361">
    <property type="entry name" value="NAD_kinase"/>
    <property type="match status" value="1"/>
</dbReference>
<feature type="binding site" evidence="8">
    <location>
        <begin position="135"/>
        <end position="136"/>
    </location>
    <ligand>
        <name>NAD(+)</name>
        <dbReference type="ChEBI" id="CHEBI:57540"/>
    </ligand>
</feature>
<dbReference type="GO" id="GO:0019674">
    <property type="term" value="P:NAD+ metabolic process"/>
    <property type="evidence" value="ECO:0007669"/>
    <property type="project" value="InterPro"/>
</dbReference>
<evidence type="ECO:0000256" key="6">
    <source>
        <dbReference type="ARBA" id="ARBA00023027"/>
    </source>
</evidence>
<feature type="binding site" evidence="8">
    <location>
        <begin position="176"/>
        <end position="181"/>
    </location>
    <ligand>
        <name>NAD(+)</name>
        <dbReference type="ChEBI" id="CHEBI:57540"/>
    </ligand>
</feature>
<keyword evidence="2 8" id="KW-0547">Nucleotide-binding</keyword>
<dbReference type="Pfam" id="PF01513">
    <property type="entry name" value="NAD_kinase"/>
    <property type="match status" value="1"/>
</dbReference>
<reference evidence="9 10" key="1">
    <citation type="submission" date="2016-11" db="EMBL/GenBank/DDBJ databases">
        <authorList>
            <person name="Jaros S."/>
            <person name="Januszkiewicz K."/>
            <person name="Wedrychowicz H."/>
        </authorList>
    </citation>
    <scope>NUCLEOTIDE SEQUENCE [LARGE SCALE GENOMIC DNA]</scope>
    <source>
        <strain evidence="9 10">DSM 6191</strain>
    </source>
</reference>
<dbReference type="InterPro" id="IPR017437">
    <property type="entry name" value="ATP-NAD_kinase_PpnK-typ_C"/>
</dbReference>
<comment type="catalytic activity">
    <reaction evidence="7 8">
        <text>NAD(+) + ATP = ADP + NADP(+) + H(+)</text>
        <dbReference type="Rhea" id="RHEA:18629"/>
        <dbReference type="ChEBI" id="CHEBI:15378"/>
        <dbReference type="ChEBI" id="CHEBI:30616"/>
        <dbReference type="ChEBI" id="CHEBI:57540"/>
        <dbReference type="ChEBI" id="CHEBI:58349"/>
        <dbReference type="ChEBI" id="CHEBI:456216"/>
        <dbReference type="EC" id="2.7.1.23"/>
    </reaction>
</comment>
<gene>
    <name evidence="8" type="primary">nadK</name>
    <name evidence="9" type="ORF">SAMN02745941_02371</name>
</gene>
<comment type="subcellular location">
    <subcellularLocation>
        <location evidence="8">Cytoplasm</location>
    </subcellularLocation>
</comment>
<organism evidence="9 10">
    <name type="scientific">Clostridium intestinale DSM 6191</name>
    <dbReference type="NCBI Taxonomy" id="1121320"/>
    <lineage>
        <taxon>Bacteria</taxon>
        <taxon>Bacillati</taxon>
        <taxon>Bacillota</taxon>
        <taxon>Clostridia</taxon>
        <taxon>Eubacteriales</taxon>
        <taxon>Clostridiaceae</taxon>
        <taxon>Clostridium</taxon>
    </lineage>
</organism>
<dbReference type="GO" id="GO:0005524">
    <property type="term" value="F:ATP binding"/>
    <property type="evidence" value="ECO:0007669"/>
    <property type="project" value="UniProtKB-KW"/>
</dbReference>
<evidence type="ECO:0000256" key="4">
    <source>
        <dbReference type="ARBA" id="ARBA00022840"/>
    </source>
</evidence>
<evidence type="ECO:0000256" key="3">
    <source>
        <dbReference type="ARBA" id="ARBA00022777"/>
    </source>
</evidence>
<dbReference type="GO" id="GO:0005737">
    <property type="term" value="C:cytoplasm"/>
    <property type="evidence" value="ECO:0007669"/>
    <property type="project" value="UniProtKB-SubCell"/>
</dbReference>
<evidence type="ECO:0000256" key="2">
    <source>
        <dbReference type="ARBA" id="ARBA00022741"/>
    </source>
</evidence>
<keyword evidence="3 8" id="KW-0418">Kinase</keyword>